<keyword evidence="7 8" id="KW-1015">Disulfide bond</keyword>
<feature type="disulfide bond" evidence="8">
    <location>
        <begin position="509"/>
        <end position="524"/>
    </location>
</feature>
<accession>A0AAD9J6G1</accession>
<feature type="disulfide bond" evidence="8">
    <location>
        <begin position="368"/>
        <end position="383"/>
    </location>
</feature>
<dbReference type="InterPro" id="IPR002172">
    <property type="entry name" value="LDrepeatLR_classA_rpt"/>
</dbReference>
<evidence type="ECO:0000256" key="3">
    <source>
        <dbReference type="ARBA" id="ARBA00022692"/>
    </source>
</evidence>
<feature type="transmembrane region" description="Helical" evidence="9">
    <location>
        <begin position="536"/>
        <end position="557"/>
    </location>
</feature>
<gene>
    <name evidence="10" type="ORF">LSH36_584g01034</name>
</gene>
<comment type="subcellular location">
    <subcellularLocation>
        <location evidence="2">Endomembrane system</location>
    </subcellularLocation>
    <subcellularLocation>
        <location evidence="1">Membrane</location>
        <topology evidence="1">Single-pass membrane protein</topology>
    </subcellularLocation>
</comment>
<dbReference type="SMART" id="SM00192">
    <property type="entry name" value="LDLa"/>
    <property type="match status" value="2"/>
</dbReference>
<comment type="caution">
    <text evidence="10">The sequence shown here is derived from an EMBL/GenBank/DDBJ whole genome shotgun (WGS) entry which is preliminary data.</text>
</comment>
<dbReference type="InterPro" id="IPR050685">
    <property type="entry name" value="LDLR"/>
</dbReference>
<comment type="caution">
    <text evidence="8">Lacks conserved residue(s) required for the propagation of feature annotation.</text>
</comment>
<dbReference type="Gene3D" id="4.10.400.10">
    <property type="entry name" value="Low-density Lipoprotein Receptor"/>
    <property type="match status" value="2"/>
</dbReference>
<reference evidence="10" key="1">
    <citation type="journal article" date="2023" name="Mol. Biol. Evol.">
        <title>Third-Generation Sequencing Reveals the Adaptive Role of the Epigenome in Three Deep-Sea Polychaetes.</title>
        <authorList>
            <person name="Perez M."/>
            <person name="Aroh O."/>
            <person name="Sun Y."/>
            <person name="Lan Y."/>
            <person name="Juniper S.K."/>
            <person name="Young C.R."/>
            <person name="Angers B."/>
            <person name="Qian P.Y."/>
        </authorList>
    </citation>
    <scope>NUCLEOTIDE SEQUENCE</scope>
    <source>
        <strain evidence="10">P08H-3</strain>
    </source>
</reference>
<keyword evidence="3 9" id="KW-0812">Transmembrane</keyword>
<dbReference type="GO" id="GO:0005886">
    <property type="term" value="C:plasma membrane"/>
    <property type="evidence" value="ECO:0007669"/>
    <property type="project" value="TreeGrafter"/>
</dbReference>
<dbReference type="PROSITE" id="PS01209">
    <property type="entry name" value="LDLRA_1"/>
    <property type="match status" value="1"/>
</dbReference>
<dbReference type="GO" id="GO:0016192">
    <property type="term" value="P:vesicle-mediated transport"/>
    <property type="evidence" value="ECO:0007669"/>
    <property type="project" value="UniProtKB-ARBA"/>
</dbReference>
<keyword evidence="5 9" id="KW-1133">Transmembrane helix</keyword>
<dbReference type="CDD" id="cd00112">
    <property type="entry name" value="LDLa"/>
    <property type="match status" value="2"/>
</dbReference>
<evidence type="ECO:0000256" key="6">
    <source>
        <dbReference type="ARBA" id="ARBA00023136"/>
    </source>
</evidence>
<proteinExistence type="predicted"/>
<keyword evidence="11" id="KW-1185">Reference proteome</keyword>
<dbReference type="GO" id="GO:0012505">
    <property type="term" value="C:endomembrane system"/>
    <property type="evidence" value="ECO:0007669"/>
    <property type="project" value="UniProtKB-SubCell"/>
</dbReference>
<evidence type="ECO:0000256" key="7">
    <source>
        <dbReference type="ARBA" id="ARBA00023157"/>
    </source>
</evidence>
<protein>
    <submittedName>
        <fullName evidence="10">Uncharacterized protein</fullName>
    </submittedName>
</protein>
<dbReference type="InterPro" id="IPR036055">
    <property type="entry name" value="LDL_receptor-like_sf"/>
</dbReference>
<evidence type="ECO:0000256" key="8">
    <source>
        <dbReference type="PROSITE-ProRule" id="PRU00124"/>
    </source>
</evidence>
<dbReference type="InterPro" id="IPR023415">
    <property type="entry name" value="LDLR_class-A_CS"/>
</dbReference>
<dbReference type="PANTHER" id="PTHR24270">
    <property type="entry name" value="LOW-DENSITY LIPOPROTEIN RECEPTOR-RELATED"/>
    <property type="match status" value="1"/>
</dbReference>
<evidence type="ECO:0000256" key="1">
    <source>
        <dbReference type="ARBA" id="ARBA00004167"/>
    </source>
</evidence>
<dbReference type="PANTHER" id="PTHR24270:SF62">
    <property type="entry name" value="LOW-DENSITY LIPOPROTEIN RECEPTOR-RELATED PROTEIN 2"/>
    <property type="match status" value="1"/>
</dbReference>
<dbReference type="Proteomes" id="UP001208570">
    <property type="component" value="Unassembled WGS sequence"/>
</dbReference>
<evidence type="ECO:0000313" key="10">
    <source>
        <dbReference type="EMBL" id="KAK2146745.1"/>
    </source>
</evidence>
<organism evidence="10 11">
    <name type="scientific">Paralvinella palmiformis</name>
    <dbReference type="NCBI Taxonomy" id="53620"/>
    <lineage>
        <taxon>Eukaryota</taxon>
        <taxon>Metazoa</taxon>
        <taxon>Spiralia</taxon>
        <taxon>Lophotrochozoa</taxon>
        <taxon>Annelida</taxon>
        <taxon>Polychaeta</taxon>
        <taxon>Sedentaria</taxon>
        <taxon>Canalipalpata</taxon>
        <taxon>Terebellida</taxon>
        <taxon>Terebelliformia</taxon>
        <taxon>Alvinellidae</taxon>
        <taxon>Paralvinella</taxon>
    </lineage>
</organism>
<dbReference type="SUPFAM" id="SSF57424">
    <property type="entry name" value="LDL receptor-like module"/>
    <property type="match status" value="2"/>
</dbReference>
<dbReference type="PRINTS" id="PR00261">
    <property type="entry name" value="LDLRECEPTOR"/>
</dbReference>
<evidence type="ECO:0000256" key="5">
    <source>
        <dbReference type="ARBA" id="ARBA00022989"/>
    </source>
</evidence>
<feature type="transmembrane region" description="Helical" evidence="9">
    <location>
        <begin position="578"/>
        <end position="599"/>
    </location>
</feature>
<feature type="transmembrane region" description="Helical" evidence="9">
    <location>
        <begin position="611"/>
        <end position="633"/>
    </location>
</feature>
<evidence type="ECO:0000256" key="9">
    <source>
        <dbReference type="SAM" id="Phobius"/>
    </source>
</evidence>
<evidence type="ECO:0000256" key="2">
    <source>
        <dbReference type="ARBA" id="ARBA00004308"/>
    </source>
</evidence>
<evidence type="ECO:0000256" key="4">
    <source>
        <dbReference type="ARBA" id="ARBA00022737"/>
    </source>
</evidence>
<dbReference type="PROSITE" id="PS50068">
    <property type="entry name" value="LDLRA_2"/>
    <property type="match status" value="2"/>
</dbReference>
<keyword evidence="6 9" id="KW-0472">Membrane</keyword>
<evidence type="ECO:0000313" key="11">
    <source>
        <dbReference type="Proteomes" id="UP001208570"/>
    </source>
</evidence>
<name>A0AAD9J6G1_9ANNE</name>
<sequence length="756" mass="85065">MFLYEGKAFVSKQNFVPVWTVGLYIAANQTILLTRIGERGVIQSAGFPHKCCEQQYITLQLGVVAAQLKAYIHLVFTDLDLPIGTNFKIYKAADELPQNLFLDQPTYKHGMWQRPFITSTKQGQVIHLVLMPSKENYYNASFYSGFRASYIVKKKLCPPIASVLEGSIIAVKPQPTSRFADKWLDCVWHVKTPDGSISFGHNEEDQFRTYIRITDAMLSREDLGQYLKKVSLHMEYYGQEQIQYPKSLYTWSTMDKNKFGIPRKSLHTWSTMGRNKFSQIEIHRGRMSTSPEMAKGKTLTELRQPEEGFTGHHGFYIHVFMPADDRQNRFSFIYGVIHYLSTGVIGGCEVGFQCPNNLNWCLPMRNVCNKVNNCPDGADEQSCNEKHPTSNRISRLTTPQSVTTILYAQKSTCPSWLHDCGDGRCVLFENDCDTNIGKGGCSLSSKLCSDGQCVFRFDTCPGECAMFEKKCSDGSCVSSTDLCPDEPCMSYEPYRCNNDRQCYSSTDRCDDFNDCSDGTDELSCFTGLQLAVNKKLYGLFLIPVLISVCLCCFYCCRKKSISNSPQPGFRTNTFNSQLPHYLLIAMPFVVIVVCGSTCYRCYVKKTAPDPQPVLLCGIEIACPLLPSFLPSFICRISKLWRKRVDKVLLNNPPHTVPHVFPVTSHQPTTNSSSNNSPSVHGYTAVSTTPYTDTNIELSDMNHVNSNMEPLEPSAPPPSYEEVLSTDLYTPGRNNTQLEPPPPSYDAAIQGQQIHIL</sequence>
<dbReference type="EMBL" id="JAODUP010000584">
    <property type="protein sequence ID" value="KAK2146745.1"/>
    <property type="molecule type" value="Genomic_DNA"/>
</dbReference>
<keyword evidence="4" id="KW-0677">Repeat</keyword>
<dbReference type="AlphaFoldDB" id="A0AAD9J6G1"/>